<evidence type="ECO:0000313" key="3">
    <source>
        <dbReference type="WBParaSite" id="MBELARI_LOCUS16427"/>
    </source>
</evidence>
<sequence length="140" mass="15948">MLLRIAAICLLTSTISVVCRHFHKHHHQKHSKRHVTFDEPSEETLERIEKTLPTQIECWKSEPSEEAEGNLCVLTDDQNSDEFFAACMSIVNVTSGCWIHQSISLQNCKPDCVVRKGFPAPFCCCTTDNCNHPSRIVYED</sequence>
<dbReference type="WBParaSite" id="MBELARI_LOCUS16427">
    <property type="protein sequence ID" value="MBELARI_LOCUS16427"/>
    <property type="gene ID" value="MBELARI_LOCUS16427"/>
</dbReference>
<keyword evidence="1" id="KW-0732">Signal</keyword>
<feature type="chain" id="PRO_5042275619" evidence="1">
    <location>
        <begin position="20"/>
        <end position="140"/>
    </location>
</feature>
<reference evidence="3" key="1">
    <citation type="submission" date="2024-02" db="UniProtKB">
        <authorList>
            <consortium name="WormBaseParasite"/>
        </authorList>
    </citation>
    <scope>IDENTIFICATION</scope>
</reference>
<protein>
    <submittedName>
        <fullName evidence="3">Uncharacterized protein</fullName>
    </submittedName>
</protein>
<organism evidence="2 3">
    <name type="scientific">Mesorhabditis belari</name>
    <dbReference type="NCBI Taxonomy" id="2138241"/>
    <lineage>
        <taxon>Eukaryota</taxon>
        <taxon>Metazoa</taxon>
        <taxon>Ecdysozoa</taxon>
        <taxon>Nematoda</taxon>
        <taxon>Chromadorea</taxon>
        <taxon>Rhabditida</taxon>
        <taxon>Rhabditina</taxon>
        <taxon>Rhabditomorpha</taxon>
        <taxon>Rhabditoidea</taxon>
        <taxon>Rhabditidae</taxon>
        <taxon>Mesorhabditinae</taxon>
        <taxon>Mesorhabditis</taxon>
    </lineage>
</organism>
<dbReference type="Proteomes" id="UP000887575">
    <property type="component" value="Unassembled WGS sequence"/>
</dbReference>
<keyword evidence="2" id="KW-1185">Reference proteome</keyword>
<evidence type="ECO:0000256" key="1">
    <source>
        <dbReference type="SAM" id="SignalP"/>
    </source>
</evidence>
<evidence type="ECO:0000313" key="2">
    <source>
        <dbReference type="Proteomes" id="UP000887575"/>
    </source>
</evidence>
<feature type="signal peptide" evidence="1">
    <location>
        <begin position="1"/>
        <end position="19"/>
    </location>
</feature>
<accession>A0AAF3EQZ3</accession>
<name>A0AAF3EQZ3_9BILA</name>
<dbReference type="AlphaFoldDB" id="A0AAF3EQZ3"/>
<proteinExistence type="predicted"/>